<name>A0A6C0E709_9ZZZZ</name>
<feature type="transmembrane region" description="Helical" evidence="1">
    <location>
        <begin position="46"/>
        <end position="63"/>
    </location>
</feature>
<feature type="transmembrane region" description="Helical" evidence="1">
    <location>
        <begin position="75"/>
        <end position="102"/>
    </location>
</feature>
<keyword evidence="1" id="KW-0472">Membrane</keyword>
<accession>A0A6C0E709</accession>
<evidence type="ECO:0000313" key="2">
    <source>
        <dbReference type="EMBL" id="QHT24966.1"/>
    </source>
</evidence>
<feature type="transmembrane region" description="Helical" evidence="1">
    <location>
        <begin position="114"/>
        <end position="137"/>
    </location>
</feature>
<feature type="transmembrane region" description="Helical" evidence="1">
    <location>
        <begin position="160"/>
        <end position="181"/>
    </location>
</feature>
<feature type="transmembrane region" description="Helical" evidence="1">
    <location>
        <begin position="20"/>
        <end position="40"/>
    </location>
</feature>
<dbReference type="EMBL" id="MN739752">
    <property type="protein sequence ID" value="QHT24966.1"/>
    <property type="molecule type" value="Genomic_DNA"/>
</dbReference>
<sequence>MSKEIESKKDLKVCLRTPKFGTLAFFLVMIIVIPVGLVQLDRMDLLQFYLPFVVMLASTLTTSGAPDNFTDLYPLFPTTVMGFLSANLINFVALMGILWLGIGLALEKDNLEVGVTVTLIMILITFPVATQAIPFFIRQGDRFIRRVAPKLKFPGNWHKYFLGFVMIVMLMIVEVLTIGLFTEEF</sequence>
<organism evidence="2">
    <name type="scientific">viral metagenome</name>
    <dbReference type="NCBI Taxonomy" id="1070528"/>
    <lineage>
        <taxon>unclassified sequences</taxon>
        <taxon>metagenomes</taxon>
        <taxon>organismal metagenomes</taxon>
    </lineage>
</organism>
<reference evidence="2" key="1">
    <citation type="journal article" date="2020" name="Nature">
        <title>Giant virus diversity and host interactions through global metagenomics.</title>
        <authorList>
            <person name="Schulz F."/>
            <person name="Roux S."/>
            <person name="Paez-Espino D."/>
            <person name="Jungbluth S."/>
            <person name="Walsh D.A."/>
            <person name="Denef V.J."/>
            <person name="McMahon K.D."/>
            <person name="Konstantinidis K.T."/>
            <person name="Eloe-Fadrosh E.A."/>
            <person name="Kyrpides N.C."/>
            <person name="Woyke T."/>
        </authorList>
    </citation>
    <scope>NUCLEOTIDE SEQUENCE</scope>
    <source>
        <strain evidence="2">GVMAG-M-3300023179-150</strain>
    </source>
</reference>
<protein>
    <submittedName>
        <fullName evidence="2">Uncharacterized protein</fullName>
    </submittedName>
</protein>
<keyword evidence="1" id="KW-1133">Transmembrane helix</keyword>
<dbReference type="AlphaFoldDB" id="A0A6C0E709"/>
<evidence type="ECO:0000256" key="1">
    <source>
        <dbReference type="SAM" id="Phobius"/>
    </source>
</evidence>
<keyword evidence="1" id="KW-0812">Transmembrane</keyword>
<proteinExistence type="predicted"/>